<dbReference type="KEGG" id="pbd:PBOR_05185"/>
<keyword evidence="2" id="KW-1185">Reference proteome</keyword>
<sequence>MTIKQALTLQNIMIILCIFMLVLLGQKALGIKGKMETVREAGRLYAAGELIAAENQYRLAAANTAIRYKEEEIAARLKELAPITAIRSSLRGLVLTLEDQLTVKDFTGYMESYASLLSLKSKYMVTGGPYEVYYRQLSAGSGISEKMTAGFRQFKEQFLAELTESQKSGANNTTGTASAEGFKWSLLQIPDAYYGGAGAKEKLLAAKFEAHDTARLKALAAAGSFGPMLDSALSMEEAYKSHSYTADWVEDQVQESATLILNKDLDGGRTAAFAGHAVAYRKYAESAGLKSSKVLKLIDNSTTRLLREAARQVRGGQYAEAIRLYGDLNPLQDTSEAVAAATLAWNTAEPLRLLPGGDVQGSYTLTASVTGRYGAKAAVAGVDASGRLVYAEMSDDGIISTRNGGTVPDAAALTELTFDESLSVYSEVPVVAAIGSREDGRRTFTAYTIRPEGISQLFSFAGGSYELMTEDGSIRVSDTDLADGQDGQTAIFRQLNGTYEFSEIYREVTYTPIDATQLELHPYEKVNLSCDIYIDSAGRTIASSNGRYLILQGETGGVTGLAVASGQFENGYDIAETDAGEQYVPVFIVDSVGSLSIQMP</sequence>
<accession>A0A089L4Q0</accession>
<dbReference type="AlphaFoldDB" id="A0A089L4Q0"/>
<protein>
    <submittedName>
        <fullName evidence="1">Uncharacterized protein</fullName>
    </submittedName>
</protein>
<reference evidence="1" key="1">
    <citation type="submission" date="2014-08" db="EMBL/GenBank/DDBJ databases">
        <title>Comparative genomics of the Paenibacillus odorifer group.</title>
        <authorList>
            <person name="den Bakker H.C."/>
            <person name="Tsai Y.-C.Y.-C."/>
            <person name="Martin N."/>
            <person name="Korlach J."/>
            <person name="Wiedmann M."/>
        </authorList>
    </citation>
    <scope>NUCLEOTIDE SEQUENCE [LARGE SCALE GENOMIC DNA]</scope>
    <source>
        <strain evidence="1">DSM 13188</strain>
    </source>
</reference>
<organism evidence="1 2">
    <name type="scientific">Paenibacillus borealis</name>
    <dbReference type="NCBI Taxonomy" id="160799"/>
    <lineage>
        <taxon>Bacteria</taxon>
        <taxon>Bacillati</taxon>
        <taxon>Bacillota</taxon>
        <taxon>Bacilli</taxon>
        <taxon>Bacillales</taxon>
        <taxon>Paenibacillaceae</taxon>
        <taxon>Paenibacillus</taxon>
    </lineage>
</organism>
<gene>
    <name evidence="1" type="ORF">PBOR_05185</name>
</gene>
<dbReference type="RefSeq" id="WP_042210740.1">
    <property type="nucleotide sequence ID" value="NZ_CP009285.1"/>
</dbReference>
<proteinExistence type="predicted"/>
<name>A0A089L4Q0_PAEBO</name>
<evidence type="ECO:0000313" key="1">
    <source>
        <dbReference type="EMBL" id="AIQ56396.1"/>
    </source>
</evidence>
<dbReference type="EMBL" id="CP009285">
    <property type="protein sequence ID" value="AIQ56396.1"/>
    <property type="molecule type" value="Genomic_DNA"/>
</dbReference>
<dbReference type="OrthoDB" id="2657208at2"/>
<evidence type="ECO:0000313" key="2">
    <source>
        <dbReference type="Proteomes" id="UP000029518"/>
    </source>
</evidence>
<dbReference type="Proteomes" id="UP000029518">
    <property type="component" value="Chromosome"/>
</dbReference>
<dbReference type="HOGENOM" id="CLU_460676_0_0_9"/>